<sequence length="153" mass="16541">MRLQQGISLLEVLLAVLLLKVSVLGALAGQLHARQMVVEATQRTQAAAMAADWLNRMQASGHSFSQIAPSPECNASTPCPPESLASWLHQQWQQQWWHGSAALAQGGYCSQQLDATTEFVVYWYGRQLLGQTSNDTACGSVSGAMSLRLQGAL</sequence>
<keyword evidence="2" id="KW-1185">Reference proteome</keyword>
<dbReference type="EMBL" id="JAUHLI010000014">
    <property type="protein sequence ID" value="MEE2002614.1"/>
    <property type="molecule type" value="Genomic_DNA"/>
</dbReference>
<gene>
    <name evidence="1" type="ORF">QWY20_14235</name>
</gene>
<organism evidence="1 2">
    <name type="scientific">Alkalimonas cellulosilytica</name>
    <dbReference type="NCBI Taxonomy" id="3058395"/>
    <lineage>
        <taxon>Bacteria</taxon>
        <taxon>Pseudomonadati</taxon>
        <taxon>Pseudomonadota</taxon>
        <taxon>Gammaproteobacteria</taxon>
        <taxon>Alkalimonas</taxon>
    </lineage>
</organism>
<evidence type="ECO:0000313" key="1">
    <source>
        <dbReference type="EMBL" id="MEE2002614.1"/>
    </source>
</evidence>
<accession>A0ABU7J887</accession>
<proteinExistence type="predicted"/>
<name>A0ABU7J887_9GAMM</name>
<protein>
    <recommendedName>
        <fullName evidence="3">Type IV pilus modification protein PilV</fullName>
    </recommendedName>
</protein>
<evidence type="ECO:0000313" key="2">
    <source>
        <dbReference type="Proteomes" id="UP001336314"/>
    </source>
</evidence>
<reference evidence="1 2" key="1">
    <citation type="submission" date="2023-07" db="EMBL/GenBank/DDBJ databases">
        <title>Alkalimonas sp., MEB108 novel, alkaliphilic bacterium isolated from Lonar Lake, India.</title>
        <authorList>
            <person name="Joshi A."/>
            <person name="Thite S."/>
        </authorList>
    </citation>
    <scope>NUCLEOTIDE SEQUENCE [LARGE SCALE GENOMIC DNA]</scope>
    <source>
        <strain evidence="1 2">MEB108</strain>
    </source>
</reference>
<evidence type="ECO:0008006" key="3">
    <source>
        <dbReference type="Google" id="ProtNLM"/>
    </source>
</evidence>
<dbReference type="Proteomes" id="UP001336314">
    <property type="component" value="Unassembled WGS sequence"/>
</dbReference>
<comment type="caution">
    <text evidence="1">The sequence shown here is derived from an EMBL/GenBank/DDBJ whole genome shotgun (WGS) entry which is preliminary data.</text>
</comment>
<dbReference type="RefSeq" id="WP_330129673.1">
    <property type="nucleotide sequence ID" value="NZ_JAUHLI010000014.1"/>
</dbReference>